<evidence type="ECO:0000259" key="5">
    <source>
        <dbReference type="Pfam" id="PF25989"/>
    </source>
</evidence>
<dbReference type="InterPro" id="IPR058647">
    <property type="entry name" value="BSH_CzcB-like"/>
</dbReference>
<feature type="coiled-coil region" evidence="2">
    <location>
        <begin position="102"/>
        <end position="160"/>
    </location>
</feature>
<protein>
    <submittedName>
        <fullName evidence="6">RND family efflux transporter, MFP subunit</fullName>
    </submittedName>
</protein>
<organism evidence="6 7">
    <name type="scientific">Myroides phaeus</name>
    <dbReference type="NCBI Taxonomy" id="702745"/>
    <lineage>
        <taxon>Bacteria</taxon>
        <taxon>Pseudomonadati</taxon>
        <taxon>Bacteroidota</taxon>
        <taxon>Flavobacteriia</taxon>
        <taxon>Flavobacteriales</taxon>
        <taxon>Flavobacteriaceae</taxon>
        <taxon>Myroides</taxon>
    </lineage>
</organism>
<dbReference type="Gene3D" id="2.40.30.170">
    <property type="match status" value="1"/>
</dbReference>
<dbReference type="Pfam" id="PF25989">
    <property type="entry name" value="YknX_C"/>
    <property type="match status" value="1"/>
</dbReference>
<dbReference type="GO" id="GO:0015562">
    <property type="term" value="F:efflux transmembrane transporter activity"/>
    <property type="evidence" value="ECO:0007669"/>
    <property type="project" value="TreeGrafter"/>
</dbReference>
<dbReference type="NCBIfam" id="TIGR01730">
    <property type="entry name" value="RND_mfp"/>
    <property type="match status" value="1"/>
</dbReference>
<dbReference type="Proteomes" id="UP000243588">
    <property type="component" value="Unassembled WGS sequence"/>
</dbReference>
<dbReference type="Pfam" id="PF25954">
    <property type="entry name" value="Beta-barrel_RND_2"/>
    <property type="match status" value="1"/>
</dbReference>
<gene>
    <name evidence="6" type="ORF">SAMN05421818_103103</name>
</gene>
<dbReference type="InterPro" id="IPR058637">
    <property type="entry name" value="YknX-like_C"/>
</dbReference>
<feature type="domain" description="CzcB-like barrel-sandwich hybrid" evidence="4">
    <location>
        <begin position="70"/>
        <end position="194"/>
    </location>
</feature>
<dbReference type="EMBL" id="FNDQ01000003">
    <property type="protein sequence ID" value="SDH39927.1"/>
    <property type="molecule type" value="Genomic_DNA"/>
</dbReference>
<dbReference type="Gene3D" id="1.10.287.470">
    <property type="entry name" value="Helix hairpin bin"/>
    <property type="match status" value="1"/>
</dbReference>
<feature type="domain" description="YknX-like C-terminal permuted SH3-like" evidence="5">
    <location>
        <begin position="284"/>
        <end position="350"/>
    </location>
</feature>
<reference evidence="7" key="1">
    <citation type="submission" date="2016-10" db="EMBL/GenBank/DDBJ databases">
        <authorList>
            <person name="Varghese N."/>
            <person name="Submissions S."/>
        </authorList>
    </citation>
    <scope>NUCLEOTIDE SEQUENCE [LARGE SCALE GENOMIC DNA]</scope>
    <source>
        <strain evidence="7">DSM 23313</strain>
    </source>
</reference>
<dbReference type="PANTHER" id="PTHR30469:SF15">
    <property type="entry name" value="HLYD FAMILY OF SECRETION PROTEINS"/>
    <property type="match status" value="1"/>
</dbReference>
<dbReference type="Gene3D" id="2.40.50.100">
    <property type="match status" value="1"/>
</dbReference>
<proteinExistence type="inferred from homology"/>
<sequence length="353" mass="37949">MKKIITALVVIALLGGTTYILTSNKSKNEAETTIVAEKSTIISVRAEQAKIQNINANYKANGNFMPFQEVIISAETPGRVIKLLVDEGTSVRKGQALALINVDQINVQLQNAEAAYATAKADLARFESAFNTGGVTKQQLDQVKLLVKNAEANLNSARITANDTHIKAPIDGIINKKHVELGTFVAPGAPLFELVNVNQLKLRVNVDEQHVANLKEGDVIKVKASVLSNEEFQGKVTFIAPKADAALNFPVDLLITNNANAKLRAGMYGSAYFDSEENQATPILMVPRNAFVGSVSSNLIYTVVNDKAIAKTVVSGRNFGDFVEILDGLKEGDTVITSGQINLTDNASVTIIK</sequence>
<dbReference type="InterPro" id="IPR006143">
    <property type="entry name" value="RND_pump_MFP"/>
</dbReference>
<evidence type="ECO:0000256" key="2">
    <source>
        <dbReference type="SAM" id="Coils"/>
    </source>
</evidence>
<dbReference type="GO" id="GO:1990281">
    <property type="term" value="C:efflux pump complex"/>
    <property type="evidence" value="ECO:0007669"/>
    <property type="project" value="TreeGrafter"/>
</dbReference>
<comment type="similarity">
    <text evidence="1">Belongs to the membrane fusion protein (MFP) (TC 8.A.1) family.</text>
</comment>
<evidence type="ECO:0000256" key="1">
    <source>
        <dbReference type="ARBA" id="ARBA00009477"/>
    </source>
</evidence>
<dbReference type="RefSeq" id="WP_090405675.1">
    <property type="nucleotide sequence ID" value="NZ_FNDQ01000003.1"/>
</dbReference>
<dbReference type="Gene3D" id="2.40.420.20">
    <property type="match status" value="1"/>
</dbReference>
<feature type="domain" description="CusB-like beta-barrel" evidence="3">
    <location>
        <begin position="202"/>
        <end position="275"/>
    </location>
</feature>
<evidence type="ECO:0000259" key="4">
    <source>
        <dbReference type="Pfam" id="PF25973"/>
    </source>
</evidence>
<name>A0A1G8C374_9FLAO</name>
<dbReference type="PANTHER" id="PTHR30469">
    <property type="entry name" value="MULTIDRUG RESISTANCE PROTEIN MDTA"/>
    <property type="match status" value="1"/>
</dbReference>
<keyword evidence="2" id="KW-0175">Coiled coil</keyword>
<dbReference type="SUPFAM" id="SSF111369">
    <property type="entry name" value="HlyD-like secretion proteins"/>
    <property type="match status" value="1"/>
</dbReference>
<accession>A0A1G8C374</accession>
<dbReference type="STRING" id="702745.SAMN05421818_103103"/>
<dbReference type="AlphaFoldDB" id="A0A1G8C374"/>
<evidence type="ECO:0000259" key="3">
    <source>
        <dbReference type="Pfam" id="PF25954"/>
    </source>
</evidence>
<keyword evidence="7" id="KW-1185">Reference proteome</keyword>
<evidence type="ECO:0000313" key="7">
    <source>
        <dbReference type="Proteomes" id="UP000243588"/>
    </source>
</evidence>
<evidence type="ECO:0000313" key="6">
    <source>
        <dbReference type="EMBL" id="SDH39927.1"/>
    </source>
</evidence>
<dbReference type="InterPro" id="IPR058792">
    <property type="entry name" value="Beta-barrel_RND_2"/>
</dbReference>
<dbReference type="Pfam" id="PF25973">
    <property type="entry name" value="BSH_CzcB"/>
    <property type="match status" value="1"/>
</dbReference>